<dbReference type="Proteomes" id="UP001212997">
    <property type="component" value="Unassembled WGS sequence"/>
</dbReference>
<feature type="compositionally biased region" description="Polar residues" evidence="1">
    <location>
        <begin position="802"/>
        <end position="825"/>
    </location>
</feature>
<keyword evidence="2" id="KW-0472">Membrane</keyword>
<sequence length="1035" mass="114866">MKLVFHSFEDLTDIPPDVSQLVETSQTPLPPWLDTEKLTSWCKERRVHELNGFCDSHMDDEVYGRLMDPLRDILSLAASIDTLSRVDDRFSPRRTQHLWTSLIQRLGLSSRRSETLSILCEQEFEKPKGFGSETGHASMLMSFSADRALLAAALNPKELSDPFKAPLIYEKGGLEGDARVISQEPEDKGKSPSRIAYDLFFGTDTDSASGPPFIECLDLPLRANILAGSYGWPVAIFPIFSIGDGANIIPLVASIVCQRAVWDIQLPVVAFEISKNGRIGHVHIGWVEQSKSQDVPLIHILCPSRTSSAACHSRSPGIFDLGCPESATRFSQLILSLDRQLDILEHELPIRHPKPMRWRSDEHTSMQEFSWSGLNERVRQWSKDVPNDANTLLPSSSEDSSDVLTPIDDHVPYIRTTPPSSPAEDITMSQKKSGGHPPNLPAAESPEVRAPSSAASSGHLNKAGRVSNYYLAKQAPESLASLGPTIVTVLFGRRAFSIAKERTDDDCAPKELNKMIDDYDVMTEFRFPERGSECFQTLGDPAEVGVKNTPFVDAPSELIAAYDNFVRDDYKPPPLEERYERPLLAKFRDMIEVHRSAIVAQTSLIRGFKEAETRSPWDRLLSLCYAASEGVPEAESDHVILEATLRMPLNRLANSRSDPEALLEWEELADDNVALCRVVLKSAAARHAPKQLVDLYRQCRREASNLLEATSEIAHSESRSRRFFNTVQEQARKEPSTGKCGALLVAPIRVKVDEKQLQVAGRAYHDFCLVHSAKNNPRFGTPKPLPSFPDIPRNPTARHASRSQQHGGTGTSMQIPASCGEQVNSTHHDTPSTEGQNNTDEDSLFMAQACRAPSLPTHPPVVPDQDSTAEAGCTPTSSNSIGSPPTKTDIVIYIPQLVVVYQQPSYGEEAALNQVRISLTSSVSFLAHLGIVDHAVFGLVVTGTVGLVIMAWKSKEKDAIYIMERNMKRFDLTNILDVYHFAIFLLRLRTREAKTMQAIQAEGSELKDPKGFVKSLYQDGQSRRKHTEWAILSTE</sequence>
<feature type="compositionally biased region" description="Polar residues" evidence="1">
    <location>
        <begin position="389"/>
        <end position="398"/>
    </location>
</feature>
<feature type="compositionally biased region" description="Polar residues" evidence="1">
    <location>
        <begin position="874"/>
        <end position="885"/>
    </location>
</feature>
<keyword evidence="2" id="KW-1133">Transmembrane helix</keyword>
<organism evidence="3 4">
    <name type="scientific">Meripilus lineatus</name>
    <dbReference type="NCBI Taxonomy" id="2056292"/>
    <lineage>
        <taxon>Eukaryota</taxon>
        <taxon>Fungi</taxon>
        <taxon>Dikarya</taxon>
        <taxon>Basidiomycota</taxon>
        <taxon>Agaricomycotina</taxon>
        <taxon>Agaricomycetes</taxon>
        <taxon>Polyporales</taxon>
        <taxon>Meripilaceae</taxon>
        <taxon>Meripilus</taxon>
    </lineage>
</organism>
<comment type="caution">
    <text evidence="3">The sequence shown here is derived from an EMBL/GenBank/DDBJ whole genome shotgun (WGS) entry which is preliminary data.</text>
</comment>
<evidence type="ECO:0000313" key="3">
    <source>
        <dbReference type="EMBL" id="KAJ3475517.1"/>
    </source>
</evidence>
<feature type="region of interest" description="Disordered" evidence="1">
    <location>
        <begin position="855"/>
        <end position="885"/>
    </location>
</feature>
<dbReference type="AlphaFoldDB" id="A0AAD5UR96"/>
<evidence type="ECO:0000313" key="4">
    <source>
        <dbReference type="Proteomes" id="UP001212997"/>
    </source>
</evidence>
<reference evidence="3" key="1">
    <citation type="submission" date="2022-07" db="EMBL/GenBank/DDBJ databases">
        <title>Genome Sequence of Physisporinus lineatus.</title>
        <authorList>
            <person name="Buettner E."/>
        </authorList>
    </citation>
    <scope>NUCLEOTIDE SEQUENCE</scope>
    <source>
        <strain evidence="3">VT162</strain>
    </source>
</reference>
<feature type="region of interest" description="Disordered" evidence="1">
    <location>
        <begin position="389"/>
        <end position="459"/>
    </location>
</feature>
<feature type="transmembrane region" description="Helical" evidence="2">
    <location>
        <begin position="925"/>
        <end position="949"/>
    </location>
</feature>
<evidence type="ECO:0000256" key="1">
    <source>
        <dbReference type="SAM" id="MobiDB-lite"/>
    </source>
</evidence>
<protein>
    <submittedName>
        <fullName evidence="3">Uncharacterized protein</fullName>
    </submittedName>
</protein>
<evidence type="ECO:0000256" key="2">
    <source>
        <dbReference type="SAM" id="Phobius"/>
    </source>
</evidence>
<proteinExistence type="predicted"/>
<gene>
    <name evidence="3" type="ORF">NLI96_g11789</name>
</gene>
<accession>A0AAD5UR96</accession>
<keyword evidence="4" id="KW-1185">Reference proteome</keyword>
<name>A0AAD5UR96_9APHY</name>
<dbReference type="EMBL" id="JANAWD010000843">
    <property type="protein sequence ID" value="KAJ3475517.1"/>
    <property type="molecule type" value="Genomic_DNA"/>
</dbReference>
<keyword evidence="2" id="KW-0812">Transmembrane</keyword>
<feature type="region of interest" description="Disordered" evidence="1">
    <location>
        <begin position="775"/>
        <end position="840"/>
    </location>
</feature>